<dbReference type="Proteomes" id="UP000799438">
    <property type="component" value="Unassembled WGS sequence"/>
</dbReference>
<organism evidence="1 2">
    <name type="scientific">Aplosporella prunicola CBS 121167</name>
    <dbReference type="NCBI Taxonomy" id="1176127"/>
    <lineage>
        <taxon>Eukaryota</taxon>
        <taxon>Fungi</taxon>
        <taxon>Dikarya</taxon>
        <taxon>Ascomycota</taxon>
        <taxon>Pezizomycotina</taxon>
        <taxon>Dothideomycetes</taxon>
        <taxon>Dothideomycetes incertae sedis</taxon>
        <taxon>Botryosphaeriales</taxon>
        <taxon>Aplosporellaceae</taxon>
        <taxon>Aplosporella</taxon>
    </lineage>
</organism>
<dbReference type="AlphaFoldDB" id="A0A6A6BE73"/>
<gene>
    <name evidence="1" type="ORF">K452DRAFT_19386</name>
</gene>
<dbReference type="RefSeq" id="XP_033398182.1">
    <property type="nucleotide sequence ID" value="XM_033535899.1"/>
</dbReference>
<name>A0A6A6BE73_9PEZI</name>
<accession>A0A6A6BE73</accession>
<dbReference type="EMBL" id="ML995484">
    <property type="protein sequence ID" value="KAF2142470.1"/>
    <property type="molecule type" value="Genomic_DNA"/>
</dbReference>
<evidence type="ECO:0000313" key="1">
    <source>
        <dbReference type="EMBL" id="KAF2142470.1"/>
    </source>
</evidence>
<evidence type="ECO:0000313" key="2">
    <source>
        <dbReference type="Proteomes" id="UP000799438"/>
    </source>
</evidence>
<dbReference type="GeneID" id="54293395"/>
<proteinExistence type="predicted"/>
<reference evidence="1" key="1">
    <citation type="journal article" date="2020" name="Stud. Mycol.">
        <title>101 Dothideomycetes genomes: a test case for predicting lifestyles and emergence of pathogens.</title>
        <authorList>
            <person name="Haridas S."/>
            <person name="Albert R."/>
            <person name="Binder M."/>
            <person name="Bloem J."/>
            <person name="Labutti K."/>
            <person name="Salamov A."/>
            <person name="Andreopoulos B."/>
            <person name="Baker S."/>
            <person name="Barry K."/>
            <person name="Bills G."/>
            <person name="Bluhm B."/>
            <person name="Cannon C."/>
            <person name="Castanera R."/>
            <person name="Culley D."/>
            <person name="Daum C."/>
            <person name="Ezra D."/>
            <person name="Gonzalez J."/>
            <person name="Henrissat B."/>
            <person name="Kuo A."/>
            <person name="Liang C."/>
            <person name="Lipzen A."/>
            <person name="Lutzoni F."/>
            <person name="Magnuson J."/>
            <person name="Mondo S."/>
            <person name="Nolan M."/>
            <person name="Ohm R."/>
            <person name="Pangilinan J."/>
            <person name="Park H.-J."/>
            <person name="Ramirez L."/>
            <person name="Alfaro M."/>
            <person name="Sun H."/>
            <person name="Tritt A."/>
            <person name="Yoshinaga Y."/>
            <person name="Zwiers L.-H."/>
            <person name="Turgeon B."/>
            <person name="Goodwin S."/>
            <person name="Spatafora J."/>
            <person name="Crous P."/>
            <person name="Grigoriev I."/>
        </authorList>
    </citation>
    <scope>NUCLEOTIDE SEQUENCE</scope>
    <source>
        <strain evidence="1">CBS 121167</strain>
    </source>
</reference>
<keyword evidence="2" id="KW-1185">Reference proteome</keyword>
<protein>
    <submittedName>
        <fullName evidence="1">Uncharacterized protein</fullName>
    </submittedName>
</protein>
<sequence>MDPDCVYLAKLVGLGERACGGCGCVSEPLPDAAAVAARWTRLCESRCFCWMARWWPHRMDRMSEQAAGSVFVDVCFFLGLWVKPGRVRSLLHPKILSVSSCFGFFASRHWTGRADDSRCKLCLTSFVSRWFVEMVGWRSRSRTSDSRTVG</sequence>